<comment type="caution">
    <text evidence="2">The sequence shown here is derived from an EMBL/GenBank/DDBJ whole genome shotgun (WGS) entry which is preliminary data.</text>
</comment>
<keyword evidence="3" id="KW-1185">Reference proteome</keyword>
<proteinExistence type="predicted"/>
<gene>
    <name evidence="2" type="ORF">NPE20_08075</name>
</gene>
<evidence type="ECO:0000313" key="2">
    <source>
        <dbReference type="EMBL" id="MCQ6957910.1"/>
    </source>
</evidence>
<protein>
    <submittedName>
        <fullName evidence="2">Uncharacterized protein</fullName>
    </submittedName>
</protein>
<name>A0ABT1SZY3_9SPHI</name>
<feature type="chain" id="PRO_5047096967" evidence="1">
    <location>
        <begin position="20"/>
        <end position="167"/>
    </location>
</feature>
<dbReference type="EMBL" id="JANHOH010000001">
    <property type="protein sequence ID" value="MCQ6957910.1"/>
    <property type="molecule type" value="Genomic_DNA"/>
</dbReference>
<organism evidence="2 3">
    <name type="scientific">Mucilaginibacter aquariorum</name>
    <dbReference type="NCBI Taxonomy" id="2967225"/>
    <lineage>
        <taxon>Bacteria</taxon>
        <taxon>Pseudomonadati</taxon>
        <taxon>Bacteroidota</taxon>
        <taxon>Sphingobacteriia</taxon>
        <taxon>Sphingobacteriales</taxon>
        <taxon>Sphingobacteriaceae</taxon>
        <taxon>Mucilaginibacter</taxon>
    </lineage>
</organism>
<keyword evidence="1" id="KW-0732">Signal</keyword>
<dbReference type="RefSeq" id="WP_256538100.1">
    <property type="nucleotide sequence ID" value="NZ_JANHOH010000001.1"/>
</dbReference>
<sequence length="167" mass="18216">MRKPILIALLLLAGLLTKAQTTTPYLNANWMAADSVAKDISGRLGNGYTISETVVIDEAGRNLYELKSSELNRLVNMELFQGKTGGDADMGKPAQKIIQQVNITGLFADLYPVYAKMFDITASADDIKAKGSTFIPAVKQGSKLLLVSFSRSFANIPGEWLLQFKIN</sequence>
<feature type="signal peptide" evidence="1">
    <location>
        <begin position="1"/>
        <end position="19"/>
    </location>
</feature>
<evidence type="ECO:0000256" key="1">
    <source>
        <dbReference type="SAM" id="SignalP"/>
    </source>
</evidence>
<accession>A0ABT1SZY3</accession>
<dbReference type="Proteomes" id="UP001204376">
    <property type="component" value="Unassembled WGS sequence"/>
</dbReference>
<evidence type="ECO:0000313" key="3">
    <source>
        <dbReference type="Proteomes" id="UP001204376"/>
    </source>
</evidence>
<reference evidence="2 3" key="1">
    <citation type="submission" date="2022-07" db="EMBL/GenBank/DDBJ databases">
        <title>Mucilaginibacter sp. JC4.</title>
        <authorList>
            <person name="Le V."/>
            <person name="Ko S.-R."/>
            <person name="Ahn C.-Y."/>
            <person name="Oh H.-M."/>
        </authorList>
    </citation>
    <scope>NUCLEOTIDE SEQUENCE [LARGE SCALE GENOMIC DNA]</scope>
    <source>
        <strain evidence="2 3">JC4</strain>
    </source>
</reference>